<dbReference type="GO" id="GO:0016788">
    <property type="term" value="F:hydrolase activity, acting on ester bonds"/>
    <property type="evidence" value="ECO:0007669"/>
    <property type="project" value="UniProtKB-ARBA"/>
</dbReference>
<name>A0AA41YPH9_9PROT</name>
<evidence type="ECO:0000313" key="1">
    <source>
        <dbReference type="EMBL" id="MCW3476336.1"/>
    </source>
</evidence>
<dbReference type="InterPro" id="IPR036514">
    <property type="entry name" value="SGNH_hydro_sf"/>
</dbReference>
<reference evidence="1" key="1">
    <citation type="submission" date="2022-09" db="EMBL/GenBank/DDBJ databases">
        <title>Rhodovastum sp. nov. RN2-1 isolated from soil in Seongnam, South Korea.</title>
        <authorList>
            <person name="Le N.T."/>
        </authorList>
    </citation>
    <scope>NUCLEOTIDE SEQUENCE</scope>
    <source>
        <strain evidence="1">RN2-1</strain>
    </source>
</reference>
<evidence type="ECO:0000313" key="2">
    <source>
        <dbReference type="Proteomes" id="UP001165679"/>
    </source>
</evidence>
<dbReference type="Gene3D" id="3.40.50.1110">
    <property type="entry name" value="SGNH hydrolase"/>
    <property type="match status" value="1"/>
</dbReference>
<keyword evidence="2" id="KW-1185">Reference proteome</keyword>
<comment type="caution">
    <text evidence="1">The sequence shown here is derived from an EMBL/GenBank/DDBJ whole genome shotgun (WGS) entry which is preliminary data.</text>
</comment>
<dbReference type="RefSeq" id="WP_264715116.1">
    <property type="nucleotide sequence ID" value="NZ_JAPDNT010000018.1"/>
</dbReference>
<protein>
    <submittedName>
        <fullName evidence="1">SGNH/GDSL hydrolase family protein</fullName>
    </submittedName>
</protein>
<accession>A0AA41YPH9</accession>
<dbReference type="AlphaFoldDB" id="A0AA41YPH9"/>
<dbReference type="CDD" id="cd00229">
    <property type="entry name" value="SGNH_hydrolase"/>
    <property type="match status" value="1"/>
</dbReference>
<dbReference type="Proteomes" id="UP001165679">
    <property type="component" value="Unassembled WGS sequence"/>
</dbReference>
<dbReference type="EMBL" id="JAPDNT010000018">
    <property type="protein sequence ID" value="MCW3476336.1"/>
    <property type="molecule type" value="Genomic_DNA"/>
</dbReference>
<gene>
    <name evidence="1" type="ORF">OL599_17335</name>
</gene>
<organism evidence="1 2">
    <name type="scientific">Limobrevibacterium gyesilva</name>
    <dbReference type="NCBI Taxonomy" id="2991712"/>
    <lineage>
        <taxon>Bacteria</taxon>
        <taxon>Pseudomonadati</taxon>
        <taxon>Pseudomonadota</taxon>
        <taxon>Alphaproteobacteria</taxon>
        <taxon>Acetobacterales</taxon>
        <taxon>Acetobacteraceae</taxon>
        <taxon>Limobrevibacterium</taxon>
    </lineage>
</organism>
<proteinExistence type="predicted"/>
<dbReference type="SUPFAM" id="SSF52266">
    <property type="entry name" value="SGNH hydrolase"/>
    <property type="match status" value="1"/>
</dbReference>
<reference evidence="1" key="2">
    <citation type="submission" date="2022-10" db="EMBL/GenBank/DDBJ databases">
        <authorList>
            <person name="Trinh H.N."/>
        </authorList>
    </citation>
    <scope>NUCLEOTIDE SEQUENCE</scope>
    <source>
        <strain evidence="1">RN2-1</strain>
    </source>
</reference>
<sequence length="585" mass="61626">MALIVADRIRESLVVNGTGPLTLGGPVLGFATFASVCAVGDTVYYCIVDAGKGDYEIGLGTFGAGNTLARTTVYSSSNKGAVTNFVGNRCDVFHSFPATPLRNVLTATSSPSAKASSYMVACRQRSVPDTNTTDTTSNSLNSRMTCFAPARAGLTDIVLAFPGWGVNNPEADLPQGYSVTASIEYPAGVFTPVYGADGSRTLTVAAGRTLPRFQPACISIPAGAQFWVKTYATWTVGTFWLSRHTAAWIVGDWTVRGTGLTDETLVAGARTTTSADGFAPFVYARLTSPTAVLGLIGDSITQTAVEWGEPSTGSSFLERAMRGQIPIMNLARSSDQASFYLSRHEGRDIALRDACTHVFIGYGRNDIVSSDVSAPKSNVAKIYDLWLKRGVKVYGNTITPYTRSSDNWATRANQYFDAPILDREPGRIAYNNWLRASWQSLGLSGLWDWAWAVDPNDTGFRSADGVFGNNAAGTSVLAGGSISSATMGSFNALGNAGGSGYPASTSVPCVVRTYPGTGGSGAVVTGNVNGSGLVTSYTVSNGGAGYTYPPMVAPMGAWTNDGIHPNHRGYNEIITFCGIAPELFA</sequence>
<keyword evidence="1" id="KW-0378">Hydrolase</keyword>